<evidence type="ECO:0000313" key="1">
    <source>
        <dbReference type="EMBL" id="KAJ8635721.1"/>
    </source>
</evidence>
<proteinExistence type="predicted"/>
<accession>A0ACC2LRQ5</accession>
<reference evidence="1 2" key="1">
    <citation type="journal article" date="2022" name="Hortic Res">
        <title>A haplotype resolved chromosomal level avocado genome allows analysis of novel avocado genes.</title>
        <authorList>
            <person name="Nath O."/>
            <person name="Fletcher S.J."/>
            <person name="Hayward A."/>
            <person name="Shaw L.M."/>
            <person name="Masouleh A.K."/>
            <person name="Furtado A."/>
            <person name="Henry R.J."/>
            <person name="Mitter N."/>
        </authorList>
    </citation>
    <scope>NUCLEOTIDE SEQUENCE [LARGE SCALE GENOMIC DNA]</scope>
    <source>
        <strain evidence="2">cv. Hass</strain>
    </source>
</reference>
<comment type="caution">
    <text evidence="1">The sequence shown here is derived from an EMBL/GenBank/DDBJ whole genome shotgun (WGS) entry which is preliminary data.</text>
</comment>
<dbReference type="Proteomes" id="UP001234297">
    <property type="component" value="Chromosome 3"/>
</dbReference>
<evidence type="ECO:0000313" key="2">
    <source>
        <dbReference type="Proteomes" id="UP001234297"/>
    </source>
</evidence>
<gene>
    <name evidence="1" type="ORF">MRB53_009988</name>
</gene>
<name>A0ACC2LRQ5_PERAE</name>
<keyword evidence="2" id="KW-1185">Reference proteome</keyword>
<sequence length="96" mass="10446">MYGTGAASDDLTRALDIKARVFVPVPPIFWRSNLGEGTSSATPMTIEGSTHNADSVAVPRTPEDASFKLIPTPAGRKQHLWHELGTPGYKVRKSHF</sequence>
<protein>
    <submittedName>
        <fullName evidence="1">Uncharacterized protein</fullName>
    </submittedName>
</protein>
<dbReference type="EMBL" id="CM056811">
    <property type="protein sequence ID" value="KAJ8635721.1"/>
    <property type="molecule type" value="Genomic_DNA"/>
</dbReference>
<organism evidence="1 2">
    <name type="scientific">Persea americana</name>
    <name type="common">Avocado</name>
    <dbReference type="NCBI Taxonomy" id="3435"/>
    <lineage>
        <taxon>Eukaryota</taxon>
        <taxon>Viridiplantae</taxon>
        <taxon>Streptophyta</taxon>
        <taxon>Embryophyta</taxon>
        <taxon>Tracheophyta</taxon>
        <taxon>Spermatophyta</taxon>
        <taxon>Magnoliopsida</taxon>
        <taxon>Magnoliidae</taxon>
        <taxon>Laurales</taxon>
        <taxon>Lauraceae</taxon>
        <taxon>Persea</taxon>
    </lineage>
</organism>